<dbReference type="GO" id="GO:0016788">
    <property type="term" value="F:hydrolase activity, acting on ester bonds"/>
    <property type="evidence" value="ECO:0007669"/>
    <property type="project" value="InterPro"/>
</dbReference>
<evidence type="ECO:0000313" key="7">
    <source>
        <dbReference type="EMBL" id="OGL51370.1"/>
    </source>
</evidence>
<evidence type="ECO:0000256" key="1">
    <source>
        <dbReference type="ARBA" id="ARBA00022691"/>
    </source>
</evidence>
<dbReference type="InterPro" id="IPR007197">
    <property type="entry name" value="rSAM"/>
</dbReference>
<dbReference type="SFLD" id="SFLDG01111">
    <property type="entry name" value="Uncharacterised_Radical_SAM_Su"/>
    <property type="match status" value="1"/>
</dbReference>
<dbReference type="Gene3D" id="3.20.20.140">
    <property type="entry name" value="Metal-dependent hydrolases"/>
    <property type="match status" value="1"/>
</dbReference>
<accession>A0A1F7SC68</accession>
<dbReference type="GO" id="GO:0004536">
    <property type="term" value="F:DNA nuclease activity"/>
    <property type="evidence" value="ECO:0007669"/>
    <property type="project" value="InterPro"/>
</dbReference>
<dbReference type="PANTHER" id="PTHR46124:SF2">
    <property type="entry name" value="D-AMINOACYL-TRNA DEACYLASE"/>
    <property type="match status" value="1"/>
</dbReference>
<sequence>MIIDSHAHLEMPQFREDLREVLDRASEAGVSFIITTGSTLQSCYDAVSLCNDERVYAAVGIHPHDTSTINQNTYREIESLCRNRKVVAIGEIGLDFTKKYSPADIQKKEFINQLRLAKRLNLPVIVHDREAHDDIRRILEDETSGLNGVIHCFSGNLEFAKEVLNFGFYIGIGGTITYPNAKALREVAKIIPVEKILVETDCPYLAPQLYRGKRNEPSFLPLVVKEIARIKGLSFGDVARITSLNANTIFNLIESPPKPEIAYRIRNSLYLNVTSRCTNECIFCERNNYPIVKGHYLKLNTEPSEEELISSIGNPVKYDEIVFCGYGEPLLKLETVKNVSKWIKEKGGKVRINTNGQGNLIHKRNIIPELKGLVDSISVSLNAETGEKYHTLCHSMFGPKAYEEIIKFVRECKNHIPSVTVSIVGMRDVNVDECKKIADELGVGFRVREYNEVG</sequence>
<name>A0A1F7SC68_9BACT</name>
<dbReference type="GO" id="GO:0046872">
    <property type="term" value="F:metal ion binding"/>
    <property type="evidence" value="ECO:0007669"/>
    <property type="project" value="UniProtKB-KW"/>
</dbReference>
<dbReference type="Gene3D" id="3.20.20.70">
    <property type="entry name" value="Aldolase class I"/>
    <property type="match status" value="1"/>
</dbReference>
<keyword evidence="3" id="KW-0378">Hydrolase</keyword>
<dbReference type="InterPro" id="IPR015991">
    <property type="entry name" value="TatD/YcfH-like"/>
</dbReference>
<dbReference type="STRING" id="1817883.A3G31_01635"/>
<evidence type="ECO:0000256" key="5">
    <source>
        <dbReference type="ARBA" id="ARBA00023014"/>
    </source>
</evidence>
<dbReference type="InterPro" id="IPR001130">
    <property type="entry name" value="TatD-like"/>
</dbReference>
<keyword evidence="5" id="KW-0411">Iron-sulfur</keyword>
<comment type="caution">
    <text evidence="7">The sequence shown here is derived from an EMBL/GenBank/DDBJ whole genome shotgun (WGS) entry which is preliminary data.</text>
</comment>
<reference evidence="7 8" key="1">
    <citation type="journal article" date="2016" name="Nat. Commun.">
        <title>Thousands of microbial genomes shed light on interconnected biogeochemical processes in an aquifer system.</title>
        <authorList>
            <person name="Anantharaman K."/>
            <person name="Brown C.T."/>
            <person name="Hug L.A."/>
            <person name="Sharon I."/>
            <person name="Castelle C.J."/>
            <person name="Probst A.J."/>
            <person name="Thomas B.C."/>
            <person name="Singh A."/>
            <person name="Wilkins M.J."/>
            <person name="Karaoz U."/>
            <person name="Brodie E.L."/>
            <person name="Williams K.H."/>
            <person name="Hubbard S.S."/>
            <person name="Banfield J.F."/>
        </authorList>
    </citation>
    <scope>NUCLEOTIDE SEQUENCE [LARGE SCALE GENOMIC DNA]</scope>
</reference>
<dbReference type="PROSITE" id="PS51918">
    <property type="entry name" value="RADICAL_SAM"/>
    <property type="match status" value="1"/>
</dbReference>
<dbReference type="EMBL" id="MGDI01000043">
    <property type="protein sequence ID" value="OGL51370.1"/>
    <property type="molecule type" value="Genomic_DNA"/>
</dbReference>
<dbReference type="InterPro" id="IPR023821">
    <property type="entry name" value="rSAM_TatD-assoc"/>
</dbReference>
<dbReference type="InterPro" id="IPR013785">
    <property type="entry name" value="Aldolase_TIM"/>
</dbReference>
<dbReference type="InterPro" id="IPR032466">
    <property type="entry name" value="Metal_Hydrolase"/>
</dbReference>
<evidence type="ECO:0000256" key="3">
    <source>
        <dbReference type="ARBA" id="ARBA00022801"/>
    </source>
</evidence>
<dbReference type="GO" id="GO:0005829">
    <property type="term" value="C:cytosol"/>
    <property type="evidence" value="ECO:0007669"/>
    <property type="project" value="TreeGrafter"/>
</dbReference>
<dbReference type="InterPro" id="IPR018228">
    <property type="entry name" value="DNase_TatD-rel_CS"/>
</dbReference>
<organism evidence="7 8">
    <name type="scientific">Candidatus Schekmanbacteria bacterium RIFCSPLOWO2_12_FULL_38_15</name>
    <dbReference type="NCBI Taxonomy" id="1817883"/>
    <lineage>
        <taxon>Bacteria</taxon>
        <taxon>Candidatus Schekmaniibacteriota</taxon>
    </lineage>
</organism>
<dbReference type="InterPro" id="IPR058240">
    <property type="entry name" value="rSAM_sf"/>
</dbReference>
<proteinExistence type="predicted"/>
<dbReference type="NCBIfam" id="TIGR04038">
    <property type="entry name" value="tatD_link_rSAM"/>
    <property type="match status" value="1"/>
</dbReference>
<evidence type="ECO:0000313" key="8">
    <source>
        <dbReference type="Proteomes" id="UP000178082"/>
    </source>
</evidence>
<keyword evidence="1" id="KW-0949">S-adenosyl-L-methionine</keyword>
<dbReference type="PROSITE" id="PS01090">
    <property type="entry name" value="TATD_2"/>
    <property type="match status" value="1"/>
</dbReference>
<dbReference type="PANTHER" id="PTHR46124">
    <property type="entry name" value="D-AMINOACYL-TRNA DEACYLASE"/>
    <property type="match status" value="1"/>
</dbReference>
<dbReference type="CDD" id="cd01310">
    <property type="entry name" value="TatD_DNAse"/>
    <property type="match status" value="1"/>
</dbReference>
<dbReference type="Proteomes" id="UP000178082">
    <property type="component" value="Unassembled WGS sequence"/>
</dbReference>
<dbReference type="SUPFAM" id="SSF102114">
    <property type="entry name" value="Radical SAM enzymes"/>
    <property type="match status" value="1"/>
</dbReference>
<keyword evidence="2" id="KW-0479">Metal-binding</keyword>
<feature type="domain" description="Radical SAM core" evidence="6">
    <location>
        <begin position="263"/>
        <end position="454"/>
    </location>
</feature>
<dbReference type="CDD" id="cd01335">
    <property type="entry name" value="Radical_SAM"/>
    <property type="match status" value="1"/>
</dbReference>
<dbReference type="FunFam" id="3.20.20.140:FF:000005">
    <property type="entry name" value="TatD family hydrolase"/>
    <property type="match status" value="1"/>
</dbReference>
<dbReference type="SUPFAM" id="SSF51556">
    <property type="entry name" value="Metallo-dependent hydrolases"/>
    <property type="match status" value="1"/>
</dbReference>
<dbReference type="Pfam" id="PF01026">
    <property type="entry name" value="TatD_DNase"/>
    <property type="match status" value="1"/>
</dbReference>
<gene>
    <name evidence="7" type="ORF">A3G31_01635</name>
</gene>
<protein>
    <submittedName>
        <fullName evidence="7">Radical SAM protein</fullName>
    </submittedName>
</protein>
<dbReference type="PROSITE" id="PS01091">
    <property type="entry name" value="TATD_3"/>
    <property type="match status" value="1"/>
</dbReference>
<dbReference type="SFLD" id="SFLDS00029">
    <property type="entry name" value="Radical_SAM"/>
    <property type="match status" value="1"/>
</dbReference>
<evidence type="ECO:0000256" key="2">
    <source>
        <dbReference type="ARBA" id="ARBA00022723"/>
    </source>
</evidence>
<evidence type="ECO:0000256" key="4">
    <source>
        <dbReference type="ARBA" id="ARBA00023004"/>
    </source>
</evidence>
<dbReference type="GO" id="GO:0051536">
    <property type="term" value="F:iron-sulfur cluster binding"/>
    <property type="evidence" value="ECO:0007669"/>
    <property type="project" value="UniProtKB-KW"/>
</dbReference>
<dbReference type="AlphaFoldDB" id="A0A1F7SC68"/>
<evidence type="ECO:0000259" key="6">
    <source>
        <dbReference type="PROSITE" id="PS51918"/>
    </source>
</evidence>
<dbReference type="NCBIfam" id="TIGR00010">
    <property type="entry name" value="YchF/TatD family DNA exonuclease"/>
    <property type="match status" value="1"/>
</dbReference>
<dbReference type="Pfam" id="PF04055">
    <property type="entry name" value="Radical_SAM"/>
    <property type="match status" value="1"/>
</dbReference>
<keyword evidence="4" id="KW-0408">Iron</keyword>